<keyword evidence="2" id="KW-1185">Reference proteome</keyword>
<evidence type="ECO:0000313" key="2">
    <source>
        <dbReference type="Proteomes" id="UP000298246"/>
    </source>
</evidence>
<sequence length="72" mass="8083">MSDNRYDQLRAELLRLEAAGQAAFTADVGEISRLLADYDHLHSELQRLRGLVRAQSRPASGMSSKLKEALRE</sequence>
<dbReference type="RefSeq" id="WP_134748867.1">
    <property type="nucleotide sequence ID" value="NZ_MYFO02000001.1"/>
</dbReference>
<evidence type="ECO:0000313" key="1">
    <source>
        <dbReference type="EMBL" id="TFE91905.1"/>
    </source>
</evidence>
<dbReference type="Proteomes" id="UP000298246">
    <property type="component" value="Unassembled WGS sequence"/>
</dbReference>
<gene>
    <name evidence="1" type="ORF">B5M42_01310</name>
</gene>
<comment type="caution">
    <text evidence="1">The sequence shown here is derived from an EMBL/GenBank/DDBJ whole genome shotgun (WGS) entry which is preliminary data.</text>
</comment>
<protein>
    <submittedName>
        <fullName evidence="1">Uncharacterized protein</fullName>
    </submittedName>
</protein>
<accession>A0A4Y8QAQ6</accession>
<name>A0A4Y8QAQ6_9BACL</name>
<dbReference type="EMBL" id="MYFO01000001">
    <property type="protein sequence ID" value="TFE91905.1"/>
    <property type="molecule type" value="Genomic_DNA"/>
</dbReference>
<dbReference type="AlphaFoldDB" id="A0A4Y8QAQ6"/>
<reference evidence="1 2" key="1">
    <citation type="submission" date="2017-03" db="EMBL/GenBank/DDBJ databases">
        <title>Isolation of Levoglucosan Utilizing Bacteria.</title>
        <authorList>
            <person name="Arya A.S."/>
        </authorList>
    </citation>
    <scope>NUCLEOTIDE SEQUENCE [LARGE SCALE GENOMIC DNA]</scope>
    <source>
        <strain evidence="1 2">MEC069</strain>
    </source>
</reference>
<organism evidence="1 2">
    <name type="scientific">Paenibacillus athensensis</name>
    <dbReference type="NCBI Taxonomy" id="1967502"/>
    <lineage>
        <taxon>Bacteria</taxon>
        <taxon>Bacillati</taxon>
        <taxon>Bacillota</taxon>
        <taxon>Bacilli</taxon>
        <taxon>Bacillales</taxon>
        <taxon>Paenibacillaceae</taxon>
        <taxon>Paenibacillus</taxon>
    </lineage>
</organism>
<proteinExistence type="predicted"/>